<keyword evidence="5" id="KW-1185">Reference proteome</keyword>
<dbReference type="AlphaFoldDB" id="A0A8K0AJP7"/>
<dbReference type="Pfam" id="PF13181">
    <property type="entry name" value="TPR_8"/>
    <property type="match status" value="1"/>
</dbReference>
<keyword evidence="2 3" id="KW-0802">TPR repeat</keyword>
<dbReference type="PANTHER" id="PTHR44858">
    <property type="entry name" value="TETRATRICOPEPTIDE REPEAT PROTEIN 6"/>
    <property type="match status" value="1"/>
</dbReference>
<dbReference type="OrthoDB" id="629492at2759"/>
<protein>
    <submittedName>
        <fullName evidence="4">Mitochondrial tetratricopeptide repeat (TPR) domain-containing protein</fullName>
    </submittedName>
</protein>
<evidence type="ECO:0000313" key="4">
    <source>
        <dbReference type="EMBL" id="KAF0853144.1"/>
    </source>
</evidence>
<feature type="repeat" description="TPR" evidence="3">
    <location>
        <begin position="190"/>
        <end position="223"/>
    </location>
</feature>
<dbReference type="Gene3D" id="1.25.40.10">
    <property type="entry name" value="Tetratricopeptide repeat domain"/>
    <property type="match status" value="2"/>
</dbReference>
<evidence type="ECO:0000256" key="3">
    <source>
        <dbReference type="PROSITE-ProRule" id="PRU00339"/>
    </source>
</evidence>
<dbReference type="InterPro" id="IPR019734">
    <property type="entry name" value="TPR_rpt"/>
</dbReference>
<evidence type="ECO:0000256" key="2">
    <source>
        <dbReference type="ARBA" id="ARBA00022803"/>
    </source>
</evidence>
<dbReference type="SUPFAM" id="SSF48452">
    <property type="entry name" value="TPR-like"/>
    <property type="match status" value="2"/>
</dbReference>
<sequence>MFSLSSGSLRFLVLRKQPWIGRTAASRWFAATMTREIPEIEVLLRAPDHHQHPHDPNASHSTSVAHSHRHQDGLLASAFAQADQLVAAGKLDDAIELLHKLASPVPEVEVVRLLKLASCHLLSRNYTSVLDCCKTLRELDPHMPQILHLQGRAYFALGMHQETIVALTQFADSARKSQYSSESEFKDVVGNAYELRGWAYLKLGDHEMALKDMDRVLRFLPNSGMPRFLRGHALLGLERFDEALQEFEVSSQLDDKDEEAAYGKCLALVGLGRASEAYRVALSKQASNLDFLLLKGRILLRNRHDFIGSFRVFLEVRDKARSLRSESPENRKNWEIRSLSGMASSVLCLRGWDRALSFLDEVLQFEPHNVVAMNNKAFCLIQKSQFEAAIGMCDQAIKVEDRYPDVFRNRAVALRHLGRLAEAADAIQRHDQLIADSPSKWKTFVESYRHA</sequence>
<evidence type="ECO:0000313" key="5">
    <source>
        <dbReference type="Proteomes" id="UP000799049"/>
    </source>
</evidence>
<gene>
    <name evidence="4" type="ORF">ANDGO_02280</name>
</gene>
<organism evidence="4 5">
    <name type="scientific">Andalucia godoyi</name>
    <name type="common">Flagellate</name>
    <dbReference type="NCBI Taxonomy" id="505711"/>
    <lineage>
        <taxon>Eukaryota</taxon>
        <taxon>Discoba</taxon>
        <taxon>Jakobida</taxon>
        <taxon>Andalucina</taxon>
        <taxon>Andaluciidae</taxon>
        <taxon>Andalucia</taxon>
    </lineage>
</organism>
<comment type="caution">
    <text evidence="4">The sequence shown here is derived from an EMBL/GenBank/DDBJ whole genome shotgun (WGS) entry which is preliminary data.</text>
</comment>
<proteinExistence type="predicted"/>
<dbReference type="InterPro" id="IPR011990">
    <property type="entry name" value="TPR-like_helical_dom_sf"/>
</dbReference>
<dbReference type="Proteomes" id="UP000799049">
    <property type="component" value="Unassembled WGS sequence"/>
</dbReference>
<name>A0A8K0AJP7_ANDGO</name>
<accession>A0A8K0AJP7</accession>
<reference evidence="4" key="1">
    <citation type="submission" date="2019-09" db="EMBL/GenBank/DDBJ databases">
        <title>The Mitochondrial Proteome of the Jakobid, Andalucia godoyi, a Protist With the Most Gene-Rich and Bacteria-Like Mitochondrial Genome.</title>
        <authorList>
            <person name="Gray M.W."/>
            <person name="Burger G."/>
            <person name="Derelle R."/>
            <person name="Klimes V."/>
            <person name="Leger M."/>
            <person name="Sarrasin M."/>
            <person name="Vlcek C."/>
            <person name="Roger A.J."/>
            <person name="Elias M."/>
            <person name="Lang B.F."/>
        </authorList>
    </citation>
    <scope>NUCLEOTIDE SEQUENCE</scope>
    <source>
        <strain evidence="4">And28</strain>
    </source>
</reference>
<dbReference type="Pfam" id="PF13432">
    <property type="entry name" value="TPR_16"/>
    <property type="match status" value="1"/>
</dbReference>
<dbReference type="InterPro" id="IPR050498">
    <property type="entry name" value="Ycf3"/>
</dbReference>
<dbReference type="PANTHER" id="PTHR44858:SF1">
    <property type="entry name" value="UDP-N-ACETYLGLUCOSAMINE--PEPTIDE N-ACETYLGLUCOSAMINYLTRANSFERASE SPINDLY-RELATED"/>
    <property type="match status" value="1"/>
</dbReference>
<dbReference type="SMART" id="SM00028">
    <property type="entry name" value="TPR"/>
    <property type="match status" value="7"/>
</dbReference>
<dbReference type="PROSITE" id="PS50005">
    <property type="entry name" value="TPR"/>
    <property type="match status" value="1"/>
</dbReference>
<evidence type="ECO:0000256" key="1">
    <source>
        <dbReference type="ARBA" id="ARBA00022737"/>
    </source>
</evidence>
<dbReference type="EMBL" id="VRVR01000001">
    <property type="protein sequence ID" value="KAF0853144.1"/>
    <property type="molecule type" value="Genomic_DNA"/>
</dbReference>
<keyword evidence="1" id="KW-0677">Repeat</keyword>